<dbReference type="PANTHER" id="PTHR14009:SF31">
    <property type="entry name" value="MITOCHONDRIAL PROTON_CALCIUM EXCHANGER PROTEIN"/>
    <property type="match status" value="1"/>
</dbReference>
<evidence type="ECO:0000256" key="6">
    <source>
        <dbReference type="ARBA" id="ARBA00022792"/>
    </source>
</evidence>
<dbReference type="Pfam" id="PF07766">
    <property type="entry name" value="LETM1_RBD"/>
    <property type="match status" value="1"/>
</dbReference>
<dbReference type="InterPro" id="IPR018247">
    <property type="entry name" value="EF_Hand_1_Ca_BS"/>
</dbReference>
<dbReference type="GO" id="GO:0005743">
    <property type="term" value="C:mitochondrial inner membrane"/>
    <property type="evidence" value="ECO:0007669"/>
    <property type="project" value="UniProtKB-SubCell"/>
</dbReference>
<keyword evidence="6" id="KW-0999">Mitochondrion inner membrane</keyword>
<dbReference type="InterPro" id="IPR044202">
    <property type="entry name" value="LETM1/MDM38-like"/>
</dbReference>
<feature type="compositionally biased region" description="Basic and acidic residues" evidence="12">
    <location>
        <begin position="110"/>
        <end position="130"/>
    </location>
</feature>
<evidence type="ECO:0000313" key="15">
    <source>
        <dbReference type="Proteomes" id="UP000264353"/>
    </source>
</evidence>
<dbReference type="InterPro" id="IPR033122">
    <property type="entry name" value="LETM1-like_RBD"/>
</dbReference>
<evidence type="ECO:0000256" key="7">
    <source>
        <dbReference type="ARBA" id="ARBA00022837"/>
    </source>
</evidence>
<evidence type="ECO:0000256" key="3">
    <source>
        <dbReference type="ARBA" id="ARBA00020557"/>
    </source>
</evidence>
<dbReference type="InterPro" id="IPR011992">
    <property type="entry name" value="EF-hand-dom_pair"/>
</dbReference>
<evidence type="ECO:0000256" key="2">
    <source>
        <dbReference type="ARBA" id="ARBA00009584"/>
    </source>
</evidence>
<keyword evidence="4" id="KW-0050">Antiport</keyword>
<evidence type="ECO:0000256" key="4">
    <source>
        <dbReference type="ARBA" id="ARBA00022449"/>
    </source>
</evidence>
<keyword evidence="9" id="KW-0496">Mitochondrion</keyword>
<evidence type="ECO:0000256" key="11">
    <source>
        <dbReference type="ARBA" id="ARBA00031360"/>
    </source>
</evidence>
<sequence>MASRAIIRRKSQVYDYLSVYARSASAQSFQSQTVNSHPYHSLTNHPPVEANRVTKDKSFTGGYGLLLRSRFHGSSHLSSFGFGSLETVPSLGMRYMSVSIRNAATTAAAKKPEEEDKKDGGVAMNRKEASPEECDQAVESLSSVKAKAKAKRLQESKKVARSIVQRTWAFVLAIGPALRAVASMSRADWAKKLTHWKHEFVSTLKHYWLGTKLLWADTRISSRLLLKLAGGKSLSRRERQQLTRTTADIFRLVPFAVFILDVKGGEEDKALQEMTIPTAREAQEQARARVLEQQDDLCKLSRALGILASASSVCREREEFLRLVKKEVEFYNTMVEREDVDGEKAAMKAYKAAREDSDQGDEVAESDEVSSALMEKVDGLIQNLEKEIDDVDIKIGKGWQLLDRDRDGKVTPDEVAAAAMYLKDTLANEGLQQLISSLSKDKEGRIMVEDIVRLGRLGSKPEENATEEESN</sequence>
<dbReference type="GO" id="GO:0015297">
    <property type="term" value="F:antiporter activity"/>
    <property type="evidence" value="ECO:0007669"/>
    <property type="project" value="UniProtKB-KW"/>
</dbReference>
<dbReference type="PANTHER" id="PTHR14009">
    <property type="entry name" value="LEUCINE ZIPPER-EF-HAND CONTAINING TRANSMEMBRANE PROTEIN"/>
    <property type="match status" value="1"/>
</dbReference>
<accession>A0A397Y1M2</accession>
<dbReference type="SUPFAM" id="SSF47473">
    <property type="entry name" value="EF-hand"/>
    <property type="match status" value="1"/>
</dbReference>
<feature type="region of interest" description="Disordered" evidence="12">
    <location>
        <begin position="105"/>
        <end position="133"/>
    </location>
</feature>
<evidence type="ECO:0000256" key="12">
    <source>
        <dbReference type="SAM" id="MobiDB-lite"/>
    </source>
</evidence>
<keyword evidence="8" id="KW-1133">Transmembrane helix</keyword>
<dbReference type="InterPro" id="IPR002048">
    <property type="entry name" value="EF_hand_dom"/>
</dbReference>
<keyword evidence="7" id="KW-0106">Calcium</keyword>
<keyword evidence="10" id="KW-0472">Membrane</keyword>
<reference evidence="14 15" key="1">
    <citation type="submission" date="2018-06" db="EMBL/GenBank/DDBJ databases">
        <title>WGS assembly of Brassica rapa FPsc.</title>
        <authorList>
            <person name="Bowman J."/>
            <person name="Kohchi T."/>
            <person name="Yamato K."/>
            <person name="Jenkins J."/>
            <person name="Shu S."/>
            <person name="Ishizaki K."/>
            <person name="Yamaoka S."/>
            <person name="Nishihama R."/>
            <person name="Nakamura Y."/>
            <person name="Berger F."/>
            <person name="Adam C."/>
            <person name="Aki S."/>
            <person name="Althoff F."/>
            <person name="Araki T."/>
            <person name="Arteaga-Vazquez M."/>
            <person name="Balasubrmanian S."/>
            <person name="Bauer D."/>
            <person name="Boehm C."/>
            <person name="Briginshaw L."/>
            <person name="Caballero-Perez J."/>
            <person name="Catarino B."/>
            <person name="Chen F."/>
            <person name="Chiyoda S."/>
            <person name="Chovatia M."/>
            <person name="Davies K."/>
            <person name="Delmans M."/>
            <person name="Demura T."/>
            <person name="Dierschke T."/>
            <person name="Dolan L."/>
            <person name="Dorantes-Acosta A."/>
            <person name="Eklund D."/>
            <person name="Florent S."/>
            <person name="Flores-Sandoval E."/>
            <person name="Fujiyama A."/>
            <person name="Fukuzawa H."/>
            <person name="Galik B."/>
            <person name="Grimanelli D."/>
            <person name="Grimwood J."/>
            <person name="Grossniklaus U."/>
            <person name="Hamada T."/>
            <person name="Haseloff J."/>
            <person name="Hetherington A."/>
            <person name="Higo A."/>
            <person name="Hirakawa Y."/>
            <person name="Hundley H."/>
            <person name="Ikeda Y."/>
            <person name="Inoue K."/>
            <person name="Inoue S."/>
            <person name="Ishida S."/>
            <person name="Jia Q."/>
            <person name="Kakita M."/>
            <person name="Kanazawa T."/>
            <person name="Kawai Y."/>
            <person name="Kawashima T."/>
            <person name="Kennedy M."/>
            <person name="Kinose K."/>
            <person name="Kinoshita T."/>
            <person name="Kohara Y."/>
            <person name="Koide E."/>
            <person name="Komatsu K."/>
            <person name="Kopischke S."/>
            <person name="Kubo M."/>
            <person name="Kyozuka J."/>
            <person name="Lagercrantz U."/>
            <person name="Lin S."/>
            <person name="Lindquist E."/>
            <person name="Lipzen A."/>
            <person name="Lu C."/>
            <person name="Luna E."/>
            <person name="Martienssen R."/>
            <person name="Minamino N."/>
            <person name="Mizutani M."/>
            <person name="Mizutani M."/>
            <person name="Mochizuki N."/>
            <person name="Monte I."/>
            <person name="Mosher R."/>
            <person name="Nagasaki H."/>
            <person name="Nakagami H."/>
            <person name="Naramoto S."/>
            <person name="Nishitani K."/>
            <person name="Ohtani M."/>
            <person name="Okamoto T."/>
            <person name="Okumura M."/>
            <person name="Phillips J."/>
            <person name="Pollak B."/>
            <person name="Reinders A."/>
            <person name="Roevekamp M."/>
            <person name="Sano R."/>
            <person name="Sawa S."/>
            <person name="Schmid M."/>
            <person name="Shirakawa M."/>
            <person name="Solano R."/>
            <person name="Spunde A."/>
            <person name="Suetsugu N."/>
            <person name="Sugano S."/>
            <person name="Sugiyama A."/>
            <person name="Sun R."/>
            <person name="Suzuki Y."/>
            <person name="Takenaka M."/>
            <person name="Takezawa D."/>
            <person name="Tomogane H."/>
            <person name="Tsuzuki M."/>
            <person name="Ueda T."/>
            <person name="Umeda M."/>
            <person name="Ward J."/>
            <person name="Watanabe Y."/>
            <person name="Yazaki K."/>
            <person name="Yokoyama R."/>
            <person name="Yoshitake Y."/>
            <person name="Yotsui I."/>
            <person name="Zachgo S."/>
            <person name="Schmutz J."/>
        </authorList>
    </citation>
    <scope>NUCLEOTIDE SEQUENCE [LARGE SCALE GENOMIC DNA]</scope>
    <source>
        <strain evidence="15">cv. B-3</strain>
    </source>
</reference>
<dbReference type="GO" id="GO:0043022">
    <property type="term" value="F:ribosome binding"/>
    <property type="evidence" value="ECO:0007669"/>
    <property type="project" value="InterPro"/>
</dbReference>
<name>A0A397Y1M2_BRACM</name>
<dbReference type="EMBL" id="CM010636">
    <property type="protein sequence ID" value="RID47529.1"/>
    <property type="molecule type" value="Genomic_DNA"/>
</dbReference>
<dbReference type="AlphaFoldDB" id="A0A397Y1M2"/>
<dbReference type="PROSITE" id="PS00018">
    <property type="entry name" value="EF_HAND_1"/>
    <property type="match status" value="1"/>
</dbReference>
<evidence type="ECO:0000256" key="8">
    <source>
        <dbReference type="ARBA" id="ARBA00022989"/>
    </source>
</evidence>
<organism evidence="14 15">
    <name type="scientific">Brassica campestris</name>
    <name type="common">Field mustard</name>
    <dbReference type="NCBI Taxonomy" id="3711"/>
    <lineage>
        <taxon>Eukaryota</taxon>
        <taxon>Viridiplantae</taxon>
        <taxon>Streptophyta</taxon>
        <taxon>Embryophyta</taxon>
        <taxon>Tracheophyta</taxon>
        <taxon>Spermatophyta</taxon>
        <taxon>Magnoliopsida</taxon>
        <taxon>eudicotyledons</taxon>
        <taxon>Gunneridae</taxon>
        <taxon>Pentapetalae</taxon>
        <taxon>rosids</taxon>
        <taxon>malvids</taxon>
        <taxon>Brassicales</taxon>
        <taxon>Brassicaceae</taxon>
        <taxon>Brassiceae</taxon>
        <taxon>Brassica</taxon>
    </lineage>
</organism>
<evidence type="ECO:0000256" key="1">
    <source>
        <dbReference type="ARBA" id="ARBA00004434"/>
    </source>
</evidence>
<gene>
    <name evidence="14" type="ORF">BRARA_I04115</name>
</gene>
<keyword evidence="4" id="KW-0813">Transport</keyword>
<evidence type="ECO:0000256" key="5">
    <source>
        <dbReference type="ARBA" id="ARBA00022692"/>
    </source>
</evidence>
<evidence type="ECO:0000256" key="10">
    <source>
        <dbReference type="ARBA" id="ARBA00023136"/>
    </source>
</evidence>
<dbReference type="PROSITE" id="PS50222">
    <property type="entry name" value="EF_HAND_2"/>
    <property type="match status" value="1"/>
</dbReference>
<proteinExistence type="inferred from homology"/>
<keyword evidence="5" id="KW-0812">Transmembrane</keyword>
<comment type="similarity">
    <text evidence="2">Belongs to the LETM1 family.</text>
</comment>
<dbReference type="GO" id="GO:0005509">
    <property type="term" value="F:calcium ion binding"/>
    <property type="evidence" value="ECO:0007669"/>
    <property type="project" value="InterPro"/>
</dbReference>
<comment type="subcellular location">
    <subcellularLocation>
        <location evidence="1">Mitochondrion inner membrane</location>
        <topology evidence="1">Single-pass membrane protein</topology>
    </subcellularLocation>
</comment>
<feature type="domain" description="EF-hand" evidence="13">
    <location>
        <begin position="390"/>
        <end position="425"/>
    </location>
</feature>
<evidence type="ECO:0000313" key="14">
    <source>
        <dbReference type="EMBL" id="RID47529.1"/>
    </source>
</evidence>
<evidence type="ECO:0000259" key="13">
    <source>
        <dbReference type="PROSITE" id="PS50222"/>
    </source>
</evidence>
<evidence type="ECO:0000256" key="9">
    <source>
        <dbReference type="ARBA" id="ARBA00023128"/>
    </source>
</evidence>
<protein>
    <recommendedName>
        <fullName evidence="3">Mitochondrial proton/calcium exchanger protein</fullName>
    </recommendedName>
    <alternativeName>
        <fullName evidence="11">Leucine zipper-EF-hand-containing transmembrane protein 1</fullName>
    </alternativeName>
</protein>
<dbReference type="Proteomes" id="UP000264353">
    <property type="component" value="Chromosome A9"/>
</dbReference>
<dbReference type="Gene3D" id="1.10.238.10">
    <property type="entry name" value="EF-hand"/>
    <property type="match status" value="1"/>
</dbReference>